<dbReference type="PROSITE" id="PS51318">
    <property type="entry name" value="TAT"/>
    <property type="match status" value="1"/>
</dbReference>
<dbReference type="InterPro" id="IPR020904">
    <property type="entry name" value="Sc_DH/Rdtase_CS"/>
</dbReference>
<name>A0ABU2S5Y2_9ACTN</name>
<comment type="similarity">
    <text evidence="1">Belongs to the short-chain dehydrogenases/reductases (SDR) family.</text>
</comment>
<dbReference type="CDD" id="cd05233">
    <property type="entry name" value="SDR_c"/>
    <property type="match status" value="1"/>
</dbReference>
<dbReference type="Pfam" id="PF13561">
    <property type="entry name" value="adh_short_C2"/>
    <property type="match status" value="1"/>
</dbReference>
<dbReference type="Gene3D" id="3.40.50.720">
    <property type="entry name" value="NAD(P)-binding Rossmann-like Domain"/>
    <property type="match status" value="1"/>
</dbReference>
<dbReference type="PROSITE" id="PS00061">
    <property type="entry name" value="ADH_SHORT"/>
    <property type="match status" value="1"/>
</dbReference>
<evidence type="ECO:0000313" key="3">
    <source>
        <dbReference type="EMBL" id="MDT0443040.1"/>
    </source>
</evidence>
<comment type="caution">
    <text evidence="3">The sequence shown here is derived from an EMBL/GenBank/DDBJ whole genome shotgun (WGS) entry which is preliminary data.</text>
</comment>
<dbReference type="InterPro" id="IPR002347">
    <property type="entry name" value="SDR_fam"/>
</dbReference>
<accession>A0ABU2S5Y2</accession>
<dbReference type="EMBL" id="JAVREV010000005">
    <property type="protein sequence ID" value="MDT0443040.1"/>
    <property type="molecule type" value="Genomic_DNA"/>
</dbReference>
<keyword evidence="4" id="KW-1185">Reference proteome</keyword>
<evidence type="ECO:0000256" key="1">
    <source>
        <dbReference type="ARBA" id="ARBA00006484"/>
    </source>
</evidence>
<dbReference type="PANTHER" id="PTHR24321">
    <property type="entry name" value="DEHYDROGENASES, SHORT CHAIN"/>
    <property type="match status" value="1"/>
</dbReference>
<reference evidence="4" key="1">
    <citation type="submission" date="2023-07" db="EMBL/GenBank/DDBJ databases">
        <title>30 novel species of actinomycetes from the DSMZ collection.</title>
        <authorList>
            <person name="Nouioui I."/>
        </authorList>
    </citation>
    <scope>NUCLEOTIDE SEQUENCE [LARGE SCALE GENOMIC DNA]</scope>
    <source>
        <strain evidence="4">DSM 41886</strain>
    </source>
</reference>
<dbReference type="RefSeq" id="WP_311617423.1">
    <property type="nucleotide sequence ID" value="NZ_JAVREV010000005.1"/>
</dbReference>
<evidence type="ECO:0000313" key="4">
    <source>
        <dbReference type="Proteomes" id="UP001183615"/>
    </source>
</evidence>
<gene>
    <name evidence="3" type="ORF">RM779_10590</name>
</gene>
<proteinExistence type="inferred from homology"/>
<dbReference type="PANTHER" id="PTHR24321:SF8">
    <property type="entry name" value="ESTRADIOL 17-BETA-DEHYDROGENASE 8-RELATED"/>
    <property type="match status" value="1"/>
</dbReference>
<dbReference type="Proteomes" id="UP001183615">
    <property type="component" value="Unassembled WGS sequence"/>
</dbReference>
<protein>
    <submittedName>
        <fullName evidence="3">SDR family oxidoreductase</fullName>
    </submittedName>
</protein>
<evidence type="ECO:0000256" key="2">
    <source>
        <dbReference type="ARBA" id="ARBA00023002"/>
    </source>
</evidence>
<dbReference type="PRINTS" id="PR00081">
    <property type="entry name" value="GDHRDH"/>
</dbReference>
<dbReference type="InterPro" id="IPR006311">
    <property type="entry name" value="TAT_signal"/>
</dbReference>
<dbReference type="InterPro" id="IPR036291">
    <property type="entry name" value="NAD(P)-bd_dom_sf"/>
</dbReference>
<sequence>MGRSGKTDVLMSRRGAVGAAAGLAFGGTAAMAGTARAADRDGGGERFRGKSVLITGATSGIGRAAAIAFAREGAKVAFCGRRERLGRAVEREIRESGGEATYLKADVRRPRDVRSFVERAVGRYGGPDIALNNAGIQLPFTDLHEVSIEEWDDVASTNIRGVFLAMKYQIPYMREAGGGVILVTGSTNQFATRTGLASYTAAKNGVTGLVQAAALENAAHHIRVVAVAPGMTDTEMLDAHRPEGISDEEWRLTKAAFAEQGVDAMKRMAEPEEIAAAALALASDAFAFQTGTSVPVDGGQLAGL</sequence>
<dbReference type="SUPFAM" id="SSF51735">
    <property type="entry name" value="NAD(P)-binding Rossmann-fold domains"/>
    <property type="match status" value="1"/>
</dbReference>
<organism evidence="3 4">
    <name type="scientific">Streptomyces johnsoniae</name>
    <dbReference type="NCBI Taxonomy" id="3075532"/>
    <lineage>
        <taxon>Bacteria</taxon>
        <taxon>Bacillati</taxon>
        <taxon>Actinomycetota</taxon>
        <taxon>Actinomycetes</taxon>
        <taxon>Kitasatosporales</taxon>
        <taxon>Streptomycetaceae</taxon>
        <taxon>Streptomyces</taxon>
    </lineage>
</organism>
<keyword evidence="2" id="KW-0560">Oxidoreductase</keyword>